<evidence type="ECO:0000256" key="1">
    <source>
        <dbReference type="SAM" id="MobiDB-lite"/>
    </source>
</evidence>
<sequence length="117" mass="11981">MAVALALASTWAAFDVHAQTSADSAGASANATPSRARASDIGRATRTWLELQRTNAAAAPALPMPGAQATLAYERYMNSFRNKIPASFGSALSSEGDTSRFGYTDTGSGSTPPPGAN</sequence>
<organism evidence="3 4">
    <name type="scientific">Trinickia dinghuensis</name>
    <dbReference type="NCBI Taxonomy" id="2291023"/>
    <lineage>
        <taxon>Bacteria</taxon>
        <taxon>Pseudomonadati</taxon>
        <taxon>Pseudomonadota</taxon>
        <taxon>Betaproteobacteria</taxon>
        <taxon>Burkholderiales</taxon>
        <taxon>Burkholderiaceae</taxon>
        <taxon>Trinickia</taxon>
    </lineage>
</organism>
<gene>
    <name evidence="3" type="ORF">DWV00_19245</name>
</gene>
<reference evidence="3 4" key="1">
    <citation type="submission" date="2018-08" db="EMBL/GenBank/DDBJ databases">
        <title>Paraburkholderia sp. DHOM06 isolated from forest soil.</title>
        <authorList>
            <person name="Gao Z.-H."/>
            <person name="Qiu L.-H."/>
        </authorList>
    </citation>
    <scope>NUCLEOTIDE SEQUENCE [LARGE SCALE GENOMIC DNA]</scope>
    <source>
        <strain evidence="3 4">DHOM06</strain>
    </source>
</reference>
<dbReference type="AlphaFoldDB" id="A0A3D8JWM5"/>
<comment type="caution">
    <text evidence="3">The sequence shown here is derived from an EMBL/GenBank/DDBJ whole genome shotgun (WGS) entry which is preliminary data.</text>
</comment>
<protein>
    <submittedName>
        <fullName evidence="3">DUF3613 domain-containing protein</fullName>
    </submittedName>
</protein>
<evidence type="ECO:0000313" key="4">
    <source>
        <dbReference type="Proteomes" id="UP000256838"/>
    </source>
</evidence>
<feature type="signal peptide" evidence="2">
    <location>
        <begin position="1"/>
        <end position="18"/>
    </location>
</feature>
<dbReference type="Proteomes" id="UP000256838">
    <property type="component" value="Unassembled WGS sequence"/>
</dbReference>
<evidence type="ECO:0000313" key="3">
    <source>
        <dbReference type="EMBL" id="RDU97477.1"/>
    </source>
</evidence>
<keyword evidence="2" id="KW-0732">Signal</keyword>
<feature type="region of interest" description="Disordered" evidence="1">
    <location>
        <begin position="88"/>
        <end position="117"/>
    </location>
</feature>
<accession>A0A3D8JWM5</accession>
<evidence type="ECO:0000256" key="2">
    <source>
        <dbReference type="SAM" id="SignalP"/>
    </source>
</evidence>
<feature type="chain" id="PRO_5017654237" evidence="2">
    <location>
        <begin position="19"/>
        <end position="117"/>
    </location>
</feature>
<name>A0A3D8JWM5_9BURK</name>
<dbReference type="Pfam" id="PF12266">
    <property type="entry name" value="DUF3613"/>
    <property type="match status" value="1"/>
</dbReference>
<dbReference type="EMBL" id="QRGA01000010">
    <property type="protein sequence ID" value="RDU97477.1"/>
    <property type="molecule type" value="Genomic_DNA"/>
</dbReference>
<dbReference type="OrthoDB" id="8797260at2"/>
<proteinExistence type="predicted"/>
<keyword evidence="4" id="KW-1185">Reference proteome</keyword>
<dbReference type="InterPro" id="IPR022053">
    <property type="entry name" value="DUF3613"/>
</dbReference>